<evidence type="ECO:0000256" key="1">
    <source>
        <dbReference type="ARBA" id="ARBA00023015"/>
    </source>
</evidence>
<evidence type="ECO:0000259" key="6">
    <source>
        <dbReference type="PROSITE" id="PS51063"/>
    </source>
</evidence>
<organism evidence="7 8">
    <name type="scientific">Bacillus spongiae</name>
    <dbReference type="NCBI Taxonomy" id="2683610"/>
    <lineage>
        <taxon>Bacteria</taxon>
        <taxon>Bacillati</taxon>
        <taxon>Bacillota</taxon>
        <taxon>Bacilli</taxon>
        <taxon>Bacillales</taxon>
        <taxon>Bacillaceae</taxon>
        <taxon>Bacillus</taxon>
    </lineage>
</organism>
<protein>
    <submittedName>
        <fullName evidence="7">Crp/Fnr family transcriptional regulator</fullName>
    </submittedName>
</protein>
<keyword evidence="4" id="KW-0804">Transcription</keyword>
<dbReference type="Pfam" id="PF00027">
    <property type="entry name" value="cNMP_binding"/>
    <property type="match status" value="1"/>
</dbReference>
<dbReference type="PANTHER" id="PTHR24567:SF26">
    <property type="entry name" value="REGULATORY PROTEIN YEIL"/>
    <property type="match status" value="1"/>
</dbReference>
<comment type="caution">
    <text evidence="7">The sequence shown here is derived from an EMBL/GenBank/DDBJ whole genome shotgun (WGS) entry which is preliminary data.</text>
</comment>
<gene>
    <name evidence="7" type="ORF">WAK64_00400</name>
</gene>
<keyword evidence="3" id="KW-0010">Activator</keyword>
<dbReference type="SMART" id="SM00100">
    <property type="entry name" value="cNMP"/>
    <property type="match status" value="1"/>
</dbReference>
<dbReference type="InterPro" id="IPR050397">
    <property type="entry name" value="Env_Response_Regulators"/>
</dbReference>
<evidence type="ECO:0000256" key="3">
    <source>
        <dbReference type="ARBA" id="ARBA00023159"/>
    </source>
</evidence>
<dbReference type="Gene3D" id="1.10.10.10">
    <property type="entry name" value="Winged helix-like DNA-binding domain superfamily/Winged helix DNA-binding domain"/>
    <property type="match status" value="1"/>
</dbReference>
<dbReference type="SUPFAM" id="SSF51206">
    <property type="entry name" value="cAMP-binding domain-like"/>
    <property type="match status" value="1"/>
</dbReference>
<dbReference type="CDD" id="cd00038">
    <property type="entry name" value="CAP_ED"/>
    <property type="match status" value="1"/>
</dbReference>
<evidence type="ECO:0000259" key="5">
    <source>
        <dbReference type="PROSITE" id="PS50042"/>
    </source>
</evidence>
<dbReference type="InterPro" id="IPR036390">
    <property type="entry name" value="WH_DNA-bd_sf"/>
</dbReference>
<dbReference type="InterPro" id="IPR000595">
    <property type="entry name" value="cNMP-bd_dom"/>
</dbReference>
<dbReference type="Gene3D" id="2.60.120.10">
    <property type="entry name" value="Jelly Rolls"/>
    <property type="match status" value="1"/>
</dbReference>
<dbReference type="InterPro" id="IPR036388">
    <property type="entry name" value="WH-like_DNA-bd_sf"/>
</dbReference>
<feature type="domain" description="HTH crp-type" evidence="6">
    <location>
        <begin position="149"/>
        <end position="226"/>
    </location>
</feature>
<dbReference type="Proteomes" id="UP001312865">
    <property type="component" value="Unassembled WGS sequence"/>
</dbReference>
<dbReference type="PROSITE" id="PS50042">
    <property type="entry name" value="CNMP_BINDING_3"/>
    <property type="match status" value="1"/>
</dbReference>
<proteinExistence type="predicted"/>
<keyword evidence="8" id="KW-1185">Reference proteome</keyword>
<evidence type="ECO:0000256" key="4">
    <source>
        <dbReference type="ARBA" id="ARBA00023163"/>
    </source>
</evidence>
<dbReference type="PRINTS" id="PR00034">
    <property type="entry name" value="HTHCRP"/>
</dbReference>
<dbReference type="RefSeq" id="WP_336584941.1">
    <property type="nucleotide sequence ID" value="NZ_JBBAXC010000001.1"/>
</dbReference>
<dbReference type="EMBL" id="JBBAXC010000001">
    <property type="protein sequence ID" value="MEI5905523.1"/>
    <property type="molecule type" value="Genomic_DNA"/>
</dbReference>
<dbReference type="InterPro" id="IPR014710">
    <property type="entry name" value="RmlC-like_jellyroll"/>
</dbReference>
<dbReference type="Pfam" id="PF13545">
    <property type="entry name" value="HTH_Crp_2"/>
    <property type="match status" value="1"/>
</dbReference>
<sequence length="232" mass="26784">MNEENISQLLSTFPIFKDLQQEEIEKVVKISFSRTFIKGSHVFLQEDPLENVYFIYKGRIKIYKSELNGKEQIVSILKEGDMFPHVGFFRKGNYPAFSEVLDNAELVVVPIEQFEQILIENPKLCIRIFNILGSKIVDLQERLQVQLLNNTHDQVIKLLIRISKTHGEHIQGDTYALKVAFSNSELASMIGLTRETISRTLSKLRKAKVIHVDEHGHLYFSIQDLVDNLENL</sequence>
<keyword evidence="2" id="KW-0238">DNA-binding</keyword>
<evidence type="ECO:0000256" key="2">
    <source>
        <dbReference type="ARBA" id="ARBA00023125"/>
    </source>
</evidence>
<dbReference type="PROSITE" id="PS51063">
    <property type="entry name" value="HTH_CRP_2"/>
    <property type="match status" value="1"/>
</dbReference>
<dbReference type="SMART" id="SM00419">
    <property type="entry name" value="HTH_CRP"/>
    <property type="match status" value="1"/>
</dbReference>
<dbReference type="InterPro" id="IPR012318">
    <property type="entry name" value="HTH_CRP"/>
</dbReference>
<reference evidence="7 8" key="1">
    <citation type="journal article" date="2018" name="J. Microbiol.">
        <title>Bacillus spongiae sp. nov., isolated from sponge of Jeju Island.</title>
        <authorList>
            <person name="Lee G.E."/>
            <person name="Im W.T."/>
            <person name="Park J.S."/>
        </authorList>
    </citation>
    <scope>NUCLEOTIDE SEQUENCE [LARGE SCALE GENOMIC DNA]</scope>
    <source>
        <strain evidence="7 8">135PIL107-10</strain>
    </source>
</reference>
<evidence type="ECO:0000313" key="8">
    <source>
        <dbReference type="Proteomes" id="UP001312865"/>
    </source>
</evidence>
<feature type="domain" description="Cyclic nucleotide-binding" evidence="5">
    <location>
        <begin position="15"/>
        <end position="135"/>
    </location>
</feature>
<accession>A0ABU8H8B9</accession>
<dbReference type="PANTHER" id="PTHR24567">
    <property type="entry name" value="CRP FAMILY TRANSCRIPTIONAL REGULATORY PROTEIN"/>
    <property type="match status" value="1"/>
</dbReference>
<dbReference type="SUPFAM" id="SSF46785">
    <property type="entry name" value="Winged helix' DNA-binding domain"/>
    <property type="match status" value="1"/>
</dbReference>
<dbReference type="InterPro" id="IPR018490">
    <property type="entry name" value="cNMP-bd_dom_sf"/>
</dbReference>
<keyword evidence="1" id="KW-0805">Transcription regulation</keyword>
<name>A0ABU8H8B9_9BACI</name>
<evidence type="ECO:0000313" key="7">
    <source>
        <dbReference type="EMBL" id="MEI5905523.1"/>
    </source>
</evidence>